<gene>
    <name evidence="1" type="ORF">GCM10023116_19020</name>
</gene>
<evidence type="ECO:0000313" key="2">
    <source>
        <dbReference type="Proteomes" id="UP001500604"/>
    </source>
</evidence>
<dbReference type="RefSeq" id="WP_345195566.1">
    <property type="nucleotide sequence ID" value="NZ_BAABFL010000209.1"/>
</dbReference>
<reference evidence="2" key="1">
    <citation type="journal article" date="2019" name="Int. J. Syst. Evol. Microbiol.">
        <title>The Global Catalogue of Microorganisms (GCM) 10K type strain sequencing project: providing services to taxonomists for standard genome sequencing and annotation.</title>
        <authorList>
            <consortium name="The Broad Institute Genomics Platform"/>
            <consortium name="The Broad Institute Genome Sequencing Center for Infectious Disease"/>
            <person name="Wu L."/>
            <person name="Ma J."/>
        </authorList>
    </citation>
    <scope>NUCLEOTIDE SEQUENCE [LARGE SCALE GENOMIC DNA]</scope>
    <source>
        <strain evidence="2">JCM 17805</strain>
    </source>
</reference>
<comment type="caution">
    <text evidence="1">The sequence shown here is derived from an EMBL/GenBank/DDBJ whole genome shotgun (WGS) entry which is preliminary data.</text>
</comment>
<protein>
    <submittedName>
        <fullName evidence="1">Uncharacterized protein</fullName>
    </submittedName>
</protein>
<organism evidence="1 2">
    <name type="scientific">Kistimonas scapharcae</name>
    <dbReference type="NCBI Taxonomy" id="1036133"/>
    <lineage>
        <taxon>Bacteria</taxon>
        <taxon>Pseudomonadati</taxon>
        <taxon>Pseudomonadota</taxon>
        <taxon>Gammaproteobacteria</taxon>
        <taxon>Oceanospirillales</taxon>
        <taxon>Endozoicomonadaceae</taxon>
        <taxon>Kistimonas</taxon>
    </lineage>
</organism>
<keyword evidence="2" id="KW-1185">Reference proteome</keyword>
<accession>A0ABP8V311</accession>
<dbReference type="EMBL" id="BAABFL010000209">
    <property type="protein sequence ID" value="GAA4649626.1"/>
    <property type="molecule type" value="Genomic_DNA"/>
</dbReference>
<sequence length="165" mass="19114">MAVTGKKPYFSEELLKLLTTDEQPQQPTSNHESYRLECESHLSSLTDDSNHELPEDFKQALKKTDITNLSKIINPCVKINIFFKSRNLKSSNSFKRQTMLIIETCLMKHHGSRNYFPSLFYEYKSPFDAAMAVTTVEFDLTHYYRLKTSKSFSGFIERQLVSAPI</sequence>
<evidence type="ECO:0000313" key="1">
    <source>
        <dbReference type="EMBL" id="GAA4649626.1"/>
    </source>
</evidence>
<name>A0ABP8V311_9GAMM</name>
<proteinExistence type="predicted"/>
<dbReference type="Proteomes" id="UP001500604">
    <property type="component" value="Unassembled WGS sequence"/>
</dbReference>